<dbReference type="GO" id="GO:0000776">
    <property type="term" value="C:kinetochore"/>
    <property type="evidence" value="ECO:0007669"/>
    <property type="project" value="InterPro"/>
</dbReference>
<accession>A0A5J4YXL7</accession>
<reference evidence="4" key="1">
    <citation type="journal article" date="2019" name="Nat. Commun.">
        <title>Expansion of phycobilisome linker gene families in mesophilic red algae.</title>
        <authorList>
            <person name="Lee J."/>
            <person name="Kim D."/>
            <person name="Bhattacharya D."/>
            <person name="Yoon H.S."/>
        </authorList>
    </citation>
    <scope>NUCLEOTIDE SEQUENCE [LARGE SCALE GENOMIC DNA]</scope>
    <source>
        <strain evidence="4">CCMP 1328</strain>
    </source>
</reference>
<organism evidence="3 4">
    <name type="scientific">Porphyridium purpureum</name>
    <name type="common">Red alga</name>
    <name type="synonym">Porphyridium cruentum</name>
    <dbReference type="NCBI Taxonomy" id="35688"/>
    <lineage>
        <taxon>Eukaryota</taxon>
        <taxon>Rhodophyta</taxon>
        <taxon>Bangiophyceae</taxon>
        <taxon>Porphyridiales</taxon>
        <taxon>Porphyridiaceae</taxon>
        <taxon>Porphyridium</taxon>
    </lineage>
</organism>
<dbReference type="InterPro" id="IPR037475">
    <property type="entry name" value="Sos7"/>
</dbReference>
<sequence>MAPVEAVESRDANVVVTELTDQGAAGVKRSDLGTFDASQSLSGLETFRIMQEYEVSSLSFAPDGLCSLRTQSSEDKDAVAPPRISPALYAHFQEERFKKVKLAYLELESKSRFLDALLSSEHSFFCPPDDSFRELELQVAHSKTKLKKVKQTRETERTELREAVERLARSSTNIEALGAEVAGMQRQLEAVLAAKKIQDMAQSTADDTQAIISTTNAEFLALVSKLDSMRSHIVQRDLNALVAQQSEQNAGLETELHNFRERECALQVQESQLLERIAEYGKLLDRDAPLEAERAKLHDRETQLEVTRRLLERLGGISDVHFSDELMSVTLHVPNASHVLEIMFEPDVSAIQAALMTPPSVISVSELAKTHRTDPFMFVQKVLESLQNQSQ</sequence>
<evidence type="ECO:0000313" key="4">
    <source>
        <dbReference type="Proteomes" id="UP000324585"/>
    </source>
</evidence>
<dbReference type="EMBL" id="VRMN01000003">
    <property type="protein sequence ID" value="KAA8495414.1"/>
    <property type="molecule type" value="Genomic_DNA"/>
</dbReference>
<protein>
    <recommendedName>
        <fullName evidence="2">Kinetochore protein Sos7 coiled-coil domain-containing protein</fullName>
    </recommendedName>
</protein>
<gene>
    <name evidence="3" type="ORF">FVE85_1569</name>
</gene>
<dbReference type="Pfam" id="PF20882">
    <property type="entry name" value="Sos7"/>
    <property type="match status" value="1"/>
</dbReference>
<keyword evidence="1" id="KW-0175">Coiled coil</keyword>
<proteinExistence type="predicted"/>
<dbReference type="AlphaFoldDB" id="A0A5J4YXL7"/>
<dbReference type="GO" id="GO:0051315">
    <property type="term" value="P:attachment of mitotic spindle microtubules to kinetochore"/>
    <property type="evidence" value="ECO:0007669"/>
    <property type="project" value="TreeGrafter"/>
</dbReference>
<evidence type="ECO:0000259" key="2">
    <source>
        <dbReference type="Pfam" id="PF20882"/>
    </source>
</evidence>
<evidence type="ECO:0000313" key="3">
    <source>
        <dbReference type="EMBL" id="KAA8495414.1"/>
    </source>
</evidence>
<dbReference type="InterPro" id="IPR048781">
    <property type="entry name" value="Sos7_CC"/>
</dbReference>
<dbReference type="PANTHER" id="PTHR37329:SF1">
    <property type="entry name" value="KINETOCHORE PROTEIN SOS7"/>
    <property type="match status" value="1"/>
</dbReference>
<feature type="domain" description="Kinetochore protein Sos7 coiled-coil" evidence="2">
    <location>
        <begin position="96"/>
        <end position="169"/>
    </location>
</feature>
<name>A0A5J4YXL7_PORPP</name>
<dbReference type="PANTHER" id="PTHR37329">
    <property type="entry name" value="KINETOCHORE PROTEIN SOS7"/>
    <property type="match status" value="1"/>
</dbReference>
<dbReference type="GO" id="GO:0034501">
    <property type="term" value="P:protein localization to kinetochore"/>
    <property type="evidence" value="ECO:0007669"/>
    <property type="project" value="InterPro"/>
</dbReference>
<comment type="caution">
    <text evidence="3">The sequence shown here is derived from an EMBL/GenBank/DDBJ whole genome shotgun (WGS) entry which is preliminary data.</text>
</comment>
<keyword evidence="4" id="KW-1185">Reference proteome</keyword>
<evidence type="ECO:0000256" key="1">
    <source>
        <dbReference type="SAM" id="Coils"/>
    </source>
</evidence>
<dbReference type="Proteomes" id="UP000324585">
    <property type="component" value="Unassembled WGS sequence"/>
</dbReference>
<feature type="coiled-coil region" evidence="1">
    <location>
        <begin position="132"/>
        <end position="180"/>
    </location>
</feature>